<dbReference type="SUPFAM" id="SSF53067">
    <property type="entry name" value="Actin-like ATPase domain"/>
    <property type="match status" value="1"/>
</dbReference>
<sequence length="328" mass="35078">MTKIILAADVGGTTCKLGIFTPELEQLHKWSIHTDTSDSTGYTLLKGIYDSFVEKVNENNYNFSNVLGVGIGVPGPVDFEKGTVNGAVNLYWPEKVNVREIFEQFVDCPVYVDNDANIAALGEKHKGAGEGADDVVAITLGTGLGGGIISNGEIVHGHNGSGAEIGHFRADFDQRFKCNCGRSGCIETVASATGVVNLVNFYYPKLTFRSSILELIKENKVTAKAVFDAAKAGDQFCIFITEKVANYIGYLCSIISVTSNPKYIVLGGGMSTAGPILIENIKTEYHNLTFAPAQFETEIVQAKLGNDAGITGAAGLIKTYVLDKEGVK</sequence>
<evidence type="ECO:0000256" key="6">
    <source>
        <dbReference type="ARBA" id="ARBA00022777"/>
    </source>
</evidence>
<evidence type="ECO:0000256" key="3">
    <source>
        <dbReference type="ARBA" id="ARBA00014701"/>
    </source>
</evidence>
<dbReference type="PANTHER" id="PTHR18964">
    <property type="entry name" value="ROK (REPRESSOR, ORF, KINASE) FAMILY"/>
    <property type="match status" value="1"/>
</dbReference>
<dbReference type="InterPro" id="IPR000600">
    <property type="entry name" value="ROK"/>
</dbReference>
<proteinExistence type="inferred from homology"/>
<dbReference type="InterPro" id="IPR043129">
    <property type="entry name" value="ATPase_NBD"/>
</dbReference>
<evidence type="ECO:0000256" key="1">
    <source>
        <dbReference type="ARBA" id="ARBA00006479"/>
    </source>
</evidence>
<dbReference type="RefSeq" id="WP_000161314.1">
    <property type="nucleotide sequence ID" value="NZ_CM000952.1"/>
</dbReference>
<comment type="similarity">
    <text evidence="1">Belongs to the ROK (NagC/XylR) family.</text>
</comment>
<evidence type="ECO:0000256" key="8">
    <source>
        <dbReference type="ARBA" id="ARBA00032386"/>
    </source>
</evidence>
<dbReference type="GO" id="GO:0005524">
    <property type="term" value="F:ATP binding"/>
    <property type="evidence" value="ECO:0007669"/>
    <property type="project" value="UniProtKB-KW"/>
</dbReference>
<dbReference type="InterPro" id="IPR049874">
    <property type="entry name" value="ROK_cs"/>
</dbReference>
<dbReference type="Pfam" id="PF00480">
    <property type="entry name" value="ROK"/>
    <property type="match status" value="1"/>
</dbReference>
<keyword evidence="5" id="KW-0547">Nucleotide-binding</keyword>
<dbReference type="NCBIfam" id="TIGR00744">
    <property type="entry name" value="ROK_glcA_fam"/>
    <property type="match status" value="1"/>
</dbReference>
<evidence type="ECO:0000256" key="5">
    <source>
        <dbReference type="ARBA" id="ARBA00022741"/>
    </source>
</evidence>
<evidence type="ECO:0000256" key="2">
    <source>
        <dbReference type="ARBA" id="ARBA00012323"/>
    </source>
</evidence>
<evidence type="ECO:0000313" key="9">
    <source>
        <dbReference type="EMBL" id="EFH94511.1"/>
    </source>
</evidence>
<accession>A0A0E1XFG5</accession>
<name>A0A0E1XFG5_STAAU</name>
<dbReference type="SMR" id="A0A0E1XFG5"/>
<dbReference type="EC" id="2.7.1.2" evidence="2"/>
<dbReference type="AlphaFoldDB" id="A0A0E1XFG5"/>
<dbReference type="GO" id="GO:0005737">
    <property type="term" value="C:cytoplasm"/>
    <property type="evidence" value="ECO:0007669"/>
    <property type="project" value="InterPro"/>
</dbReference>
<dbReference type="GO" id="GO:0006096">
    <property type="term" value="P:glycolytic process"/>
    <property type="evidence" value="ECO:0007669"/>
    <property type="project" value="InterPro"/>
</dbReference>
<keyword evidence="6" id="KW-0418">Kinase</keyword>
<dbReference type="PROSITE" id="PS01125">
    <property type="entry name" value="ROK"/>
    <property type="match status" value="1"/>
</dbReference>
<evidence type="ECO:0000256" key="7">
    <source>
        <dbReference type="ARBA" id="ARBA00022840"/>
    </source>
</evidence>
<dbReference type="InterPro" id="IPR004654">
    <property type="entry name" value="ROK_glcA"/>
</dbReference>
<dbReference type="GO" id="GO:0004340">
    <property type="term" value="F:glucokinase activity"/>
    <property type="evidence" value="ECO:0007669"/>
    <property type="project" value="UniProtKB-EC"/>
</dbReference>
<evidence type="ECO:0000256" key="4">
    <source>
        <dbReference type="ARBA" id="ARBA00022679"/>
    </source>
</evidence>
<reference evidence="9" key="1">
    <citation type="submission" date="2010-05" db="EMBL/GenBank/DDBJ databases">
        <authorList>
            <person name="Muzny D."/>
            <person name="Qin X."/>
            <person name="Buhay C."/>
            <person name="Dugan-Rocha S."/>
            <person name="Ding Y."/>
            <person name="Chen G."/>
            <person name="Hawes A."/>
            <person name="Holder M."/>
            <person name="Jhangiani S."/>
            <person name="Johnson A."/>
            <person name="Khan Z."/>
            <person name="Li Z."/>
            <person name="Liu W."/>
            <person name="Liu X."/>
            <person name="Perez L."/>
            <person name="Shen H."/>
            <person name="Wang Q."/>
            <person name="Watt J."/>
            <person name="Xi L."/>
            <person name="Xin Y."/>
            <person name="Zhou J."/>
            <person name="Deng J."/>
            <person name="Jiang H."/>
            <person name="Liu Y."/>
            <person name="Qu J."/>
            <person name="Song X.-Z."/>
            <person name="Zhang L."/>
            <person name="Villasana D."/>
            <person name="Johnson A."/>
            <person name="Liu J."/>
            <person name="Liyanage D."/>
            <person name="Lorensuhewa L."/>
            <person name="Robinson T."/>
            <person name="Song A."/>
            <person name="Song B.-B."/>
            <person name="Dinh H."/>
            <person name="Thornton R."/>
            <person name="Coyle M."/>
            <person name="Francisco L."/>
            <person name="Jackson L."/>
            <person name="Javaid M."/>
            <person name="Korchina V."/>
            <person name="Kovar C."/>
            <person name="Mata R."/>
            <person name="Mathew T."/>
            <person name="Ngo R."/>
            <person name="Nguyen L."/>
            <person name="Nguyen N."/>
            <person name="Okwuonu G."/>
            <person name="Ongeri F."/>
            <person name="Pham C."/>
            <person name="Simmons D."/>
            <person name="Wilczek-Boney K."/>
            <person name="Hale W."/>
            <person name="Jakkamsetti A."/>
            <person name="Pham P."/>
            <person name="Ruth R."/>
            <person name="San Lucas F."/>
            <person name="Warren J."/>
            <person name="Zhang J."/>
            <person name="Zhao Z."/>
            <person name="Zhou C."/>
            <person name="Zhu D."/>
            <person name="Lee S."/>
            <person name="Bess C."/>
            <person name="Blankenburg K."/>
            <person name="Forbes L."/>
            <person name="Fu Q."/>
            <person name="Gubbala S."/>
            <person name="Hirani K."/>
            <person name="Jayaseelan J.C."/>
            <person name="Lara F."/>
            <person name="Munidasa M."/>
            <person name="Palculict T."/>
            <person name="Patil S."/>
            <person name="Pu L.-L."/>
            <person name="Saada N."/>
            <person name="Tang L."/>
            <person name="Weissenberger G."/>
            <person name="Zhu Y."/>
            <person name="Hemphill L."/>
            <person name="Shang Y."/>
            <person name="Youmans B."/>
            <person name="Ayvaz T."/>
            <person name="Ross M."/>
            <person name="Santibanez J."/>
            <person name="Aqrawi P."/>
            <person name="Gross S."/>
            <person name="Joshi V."/>
            <person name="Fowler G."/>
            <person name="Nazareth L."/>
            <person name="Reid J."/>
            <person name="Worley K."/>
            <person name="Petrosino J."/>
            <person name="Highlander S."/>
            <person name="Gibbs R."/>
        </authorList>
    </citation>
    <scope>NUCLEOTIDE SEQUENCE [LARGE SCALE GENOMIC DNA]</scope>
    <source>
        <strain evidence="9">MN8</strain>
    </source>
</reference>
<dbReference type="EMBL" id="ACJA02000004">
    <property type="protein sequence ID" value="EFH94511.1"/>
    <property type="molecule type" value="Genomic_DNA"/>
</dbReference>
<protein>
    <recommendedName>
        <fullName evidence="3">Glucokinase</fullName>
        <ecNumber evidence="2">2.7.1.2</ecNumber>
    </recommendedName>
    <alternativeName>
        <fullName evidence="8">Glucose kinase</fullName>
    </alternativeName>
</protein>
<organism evidence="9">
    <name type="scientific">Staphylococcus aureus subsp. aureus MN8</name>
    <dbReference type="NCBI Taxonomy" id="548470"/>
    <lineage>
        <taxon>Bacteria</taxon>
        <taxon>Bacillati</taxon>
        <taxon>Bacillota</taxon>
        <taxon>Bacilli</taxon>
        <taxon>Bacillales</taxon>
        <taxon>Staphylococcaceae</taxon>
        <taxon>Staphylococcus</taxon>
    </lineage>
</organism>
<dbReference type="Proteomes" id="UP000003455">
    <property type="component" value="Chromosome"/>
</dbReference>
<keyword evidence="4" id="KW-0808">Transferase</keyword>
<dbReference type="PANTHER" id="PTHR18964:SF149">
    <property type="entry name" value="BIFUNCTIONAL UDP-N-ACETYLGLUCOSAMINE 2-EPIMERASE_N-ACETYLMANNOSAMINE KINASE"/>
    <property type="match status" value="1"/>
</dbReference>
<dbReference type="HOGENOM" id="CLU_036604_0_1_9"/>
<comment type="caution">
    <text evidence="9">The sequence shown here is derived from an EMBL/GenBank/DDBJ whole genome shotgun (WGS) entry which is preliminary data.</text>
</comment>
<dbReference type="Gene3D" id="3.30.420.40">
    <property type="match status" value="2"/>
</dbReference>
<gene>
    <name evidence="9" type="ORF">HMPREF0769_12132</name>
</gene>
<keyword evidence="7" id="KW-0067">ATP-binding</keyword>